<dbReference type="Pfam" id="PF03102">
    <property type="entry name" value="NeuB"/>
    <property type="match status" value="1"/>
</dbReference>
<dbReference type="InterPro" id="IPR006190">
    <property type="entry name" value="SAF_AFP_Neu5Ac"/>
</dbReference>
<comment type="caution">
    <text evidence="2">The sequence shown here is derived from an EMBL/GenBank/DDBJ whole genome shotgun (WGS) entry which is preliminary data.</text>
</comment>
<dbReference type="InterPro" id="IPR036732">
    <property type="entry name" value="AFP_Neu5c_C_sf"/>
</dbReference>
<protein>
    <submittedName>
        <fullName evidence="2">N-acetylneuraminate synthase family protein</fullName>
    </submittedName>
</protein>
<dbReference type="SUPFAM" id="SSF51269">
    <property type="entry name" value="AFP III-like domain"/>
    <property type="match status" value="1"/>
</dbReference>
<proteinExistence type="predicted"/>
<dbReference type="PANTHER" id="PTHR42966:SF1">
    <property type="entry name" value="SIALIC ACID SYNTHASE"/>
    <property type="match status" value="1"/>
</dbReference>
<evidence type="ECO:0000313" key="2">
    <source>
        <dbReference type="EMBL" id="MEI4548860.1"/>
    </source>
</evidence>
<keyword evidence="3" id="KW-1185">Reference proteome</keyword>
<dbReference type="RefSeq" id="WP_336434665.1">
    <property type="nucleotide sequence ID" value="NZ_JBAWKS010000001.1"/>
</dbReference>
<dbReference type="PROSITE" id="PS50844">
    <property type="entry name" value="AFP_LIKE"/>
    <property type="match status" value="1"/>
</dbReference>
<dbReference type="InterPro" id="IPR013132">
    <property type="entry name" value="PseI/NeuA/B-like_N"/>
</dbReference>
<dbReference type="EMBL" id="JBAWKS010000001">
    <property type="protein sequence ID" value="MEI4548860.1"/>
    <property type="molecule type" value="Genomic_DNA"/>
</dbReference>
<dbReference type="Proteomes" id="UP001382455">
    <property type="component" value="Unassembled WGS sequence"/>
</dbReference>
<sequence length="357" mass="39076">MKQPVYVIAEIGVNHNGDYDKAISLIDVAVKAGANAVKFQSFVPEKLAARNLKKADYQHHGDSAPDQLSMLQNMAMPEQWYSPIIGYCKEQGIDFLSTAFDQQSLQLLNKHKVKTYKVASGEITNLPLLWQTGQFAKNIILSTGMSNLADIELALANLAHSFLHQSQPVNTDEVFIAYHSVAGQAALSERVTILHCTSQYPAPDKAICLNALETIANAFKLPVGYSDHSQDLLVSSLAVAKGATIIEKHITLSHDLPGPDHKASLEPHEFYDFVKQIRRTELILGSGVKSAQSCELQTKLIARQTLVASMVIKQGELFSLANLTTQRTGIDAASPTKIWDLLNTPALKTYQAGDPID</sequence>
<dbReference type="InterPro" id="IPR051690">
    <property type="entry name" value="PseI-like"/>
</dbReference>
<dbReference type="Gene3D" id="3.20.20.70">
    <property type="entry name" value="Aldolase class I"/>
    <property type="match status" value="1"/>
</dbReference>
<organism evidence="2 3">
    <name type="scientific">Pseudoalteromonas spongiae</name>
    <dbReference type="NCBI Taxonomy" id="298657"/>
    <lineage>
        <taxon>Bacteria</taxon>
        <taxon>Pseudomonadati</taxon>
        <taxon>Pseudomonadota</taxon>
        <taxon>Gammaproteobacteria</taxon>
        <taxon>Alteromonadales</taxon>
        <taxon>Pseudoalteromonadaceae</taxon>
        <taxon>Pseudoalteromonas</taxon>
    </lineage>
</organism>
<gene>
    <name evidence="2" type="ORF">WAE96_03930</name>
</gene>
<dbReference type="SUPFAM" id="SSF51569">
    <property type="entry name" value="Aldolase"/>
    <property type="match status" value="1"/>
</dbReference>
<feature type="domain" description="AFP-like" evidence="1">
    <location>
        <begin position="305"/>
        <end position="357"/>
    </location>
</feature>
<name>A0ABU8EPZ0_9GAMM</name>
<reference evidence="2 3" key="1">
    <citation type="submission" date="2023-12" db="EMBL/GenBank/DDBJ databases">
        <title>Friends and Foes: Symbiotic and Algicidal bacterial influence on Karenia brevis blooms.</title>
        <authorList>
            <person name="Fei C."/>
            <person name="Mohamed A.R."/>
            <person name="Booker A."/>
            <person name="Arshad M."/>
            <person name="Klass S."/>
            <person name="Ahn S."/>
            <person name="Gilbert P.M."/>
            <person name="Heil C.A."/>
            <person name="Martinez J.M."/>
            <person name="Amin S.A."/>
        </authorList>
    </citation>
    <scope>NUCLEOTIDE SEQUENCE [LARGE SCALE GENOMIC DNA]</scope>
    <source>
        <strain evidence="2 3">CE15</strain>
    </source>
</reference>
<evidence type="ECO:0000259" key="1">
    <source>
        <dbReference type="PROSITE" id="PS50844"/>
    </source>
</evidence>
<dbReference type="PANTHER" id="PTHR42966">
    <property type="entry name" value="N-ACETYLNEURAMINATE SYNTHASE"/>
    <property type="match status" value="1"/>
</dbReference>
<evidence type="ECO:0000313" key="3">
    <source>
        <dbReference type="Proteomes" id="UP001382455"/>
    </source>
</evidence>
<dbReference type="InterPro" id="IPR013785">
    <property type="entry name" value="Aldolase_TIM"/>
</dbReference>
<accession>A0ABU8EPZ0</accession>